<protein>
    <submittedName>
        <fullName evidence="6">Dynamin</fullName>
    </submittedName>
</protein>
<name>A0A0L0D569_THETB</name>
<evidence type="ECO:0000259" key="4">
    <source>
        <dbReference type="PROSITE" id="PS51388"/>
    </source>
</evidence>
<keyword evidence="7" id="KW-1185">Reference proteome</keyword>
<dbReference type="PANTHER" id="PTHR11566:SF21">
    <property type="entry name" value="DYNAMIN RELATED PROTEIN 1, ISOFORM A"/>
    <property type="match status" value="1"/>
</dbReference>
<feature type="coiled-coil region" evidence="3">
    <location>
        <begin position="325"/>
        <end position="352"/>
    </location>
</feature>
<dbReference type="InterPro" id="IPR030381">
    <property type="entry name" value="G_DYNAMIN_dom"/>
</dbReference>
<dbReference type="GO" id="GO:0005874">
    <property type="term" value="C:microtubule"/>
    <property type="evidence" value="ECO:0007669"/>
    <property type="project" value="TreeGrafter"/>
</dbReference>
<dbReference type="GO" id="GO:0008017">
    <property type="term" value="F:microtubule binding"/>
    <property type="evidence" value="ECO:0007669"/>
    <property type="project" value="TreeGrafter"/>
</dbReference>
<dbReference type="AlphaFoldDB" id="A0A0L0D569"/>
<dbReference type="InterPro" id="IPR020850">
    <property type="entry name" value="GED_dom"/>
</dbReference>
<accession>A0A0L0D569</accession>
<evidence type="ECO:0000256" key="2">
    <source>
        <dbReference type="ARBA" id="ARBA00023134"/>
    </source>
</evidence>
<dbReference type="InterPro" id="IPR000375">
    <property type="entry name" value="Dynamin_stalk"/>
</dbReference>
<dbReference type="InterPro" id="IPR027417">
    <property type="entry name" value="P-loop_NTPase"/>
</dbReference>
<dbReference type="GO" id="GO:0005525">
    <property type="term" value="F:GTP binding"/>
    <property type="evidence" value="ECO:0007669"/>
    <property type="project" value="InterPro"/>
</dbReference>
<dbReference type="Pfam" id="PF01031">
    <property type="entry name" value="Dynamin_M"/>
    <property type="match status" value="1"/>
</dbReference>
<proteinExistence type="predicted"/>
<dbReference type="PANTHER" id="PTHR11566">
    <property type="entry name" value="DYNAMIN"/>
    <property type="match status" value="1"/>
</dbReference>
<dbReference type="Proteomes" id="UP000054408">
    <property type="component" value="Unassembled WGS sequence"/>
</dbReference>
<dbReference type="EMBL" id="GL349447">
    <property type="protein sequence ID" value="KNC47479.1"/>
    <property type="molecule type" value="Genomic_DNA"/>
</dbReference>
<evidence type="ECO:0000256" key="1">
    <source>
        <dbReference type="ARBA" id="ARBA00022741"/>
    </source>
</evidence>
<keyword evidence="2" id="KW-0342">GTP-binding</keyword>
<dbReference type="Pfam" id="PF02212">
    <property type="entry name" value="GED"/>
    <property type="match status" value="1"/>
</dbReference>
<dbReference type="SMART" id="SM00053">
    <property type="entry name" value="DYNc"/>
    <property type="match status" value="1"/>
</dbReference>
<dbReference type="InterPro" id="IPR022812">
    <property type="entry name" value="Dynamin"/>
</dbReference>
<dbReference type="SUPFAM" id="SSF52540">
    <property type="entry name" value="P-loop containing nucleoside triphosphate hydrolases"/>
    <property type="match status" value="1"/>
</dbReference>
<dbReference type="OrthoDB" id="415706at2759"/>
<dbReference type="PROSITE" id="PS51718">
    <property type="entry name" value="G_DYNAMIN_2"/>
    <property type="match status" value="1"/>
</dbReference>
<dbReference type="Pfam" id="PF00350">
    <property type="entry name" value="Dynamin_N"/>
    <property type="match status" value="1"/>
</dbReference>
<evidence type="ECO:0000256" key="3">
    <source>
        <dbReference type="SAM" id="Coils"/>
    </source>
</evidence>
<dbReference type="InterPro" id="IPR045063">
    <property type="entry name" value="Dynamin_N"/>
</dbReference>
<feature type="domain" description="GED" evidence="4">
    <location>
        <begin position="643"/>
        <end position="729"/>
    </location>
</feature>
<evidence type="ECO:0000313" key="6">
    <source>
        <dbReference type="EMBL" id="KNC47479.1"/>
    </source>
</evidence>
<keyword evidence="3" id="KW-0175">Coiled coil</keyword>
<evidence type="ECO:0000313" key="7">
    <source>
        <dbReference type="Proteomes" id="UP000054408"/>
    </source>
</evidence>
<dbReference type="GO" id="GO:0006897">
    <property type="term" value="P:endocytosis"/>
    <property type="evidence" value="ECO:0007669"/>
    <property type="project" value="TreeGrafter"/>
</dbReference>
<dbReference type="GO" id="GO:0048312">
    <property type="term" value="P:intracellular distribution of mitochondria"/>
    <property type="evidence" value="ECO:0007669"/>
    <property type="project" value="TreeGrafter"/>
</dbReference>
<dbReference type="GO" id="GO:0005739">
    <property type="term" value="C:mitochondrion"/>
    <property type="evidence" value="ECO:0007669"/>
    <property type="project" value="TreeGrafter"/>
</dbReference>
<dbReference type="GO" id="GO:0000266">
    <property type="term" value="P:mitochondrial fission"/>
    <property type="evidence" value="ECO:0007669"/>
    <property type="project" value="TreeGrafter"/>
</dbReference>
<dbReference type="RefSeq" id="XP_013759415.1">
    <property type="nucleotide sequence ID" value="XM_013903961.1"/>
</dbReference>
<dbReference type="PRINTS" id="PR00195">
    <property type="entry name" value="DYNAMIN"/>
</dbReference>
<dbReference type="InterPro" id="IPR003130">
    <property type="entry name" value="GED"/>
</dbReference>
<keyword evidence="1" id="KW-0547">Nucleotide-binding</keyword>
<dbReference type="eggNOG" id="KOG0446">
    <property type="taxonomic scope" value="Eukaryota"/>
</dbReference>
<dbReference type="GO" id="GO:0016020">
    <property type="term" value="C:membrane"/>
    <property type="evidence" value="ECO:0007669"/>
    <property type="project" value="TreeGrafter"/>
</dbReference>
<evidence type="ECO:0000259" key="5">
    <source>
        <dbReference type="PROSITE" id="PS51718"/>
    </source>
</evidence>
<dbReference type="OMA" id="TNYGSQD"/>
<organism evidence="6 7">
    <name type="scientific">Thecamonas trahens ATCC 50062</name>
    <dbReference type="NCBI Taxonomy" id="461836"/>
    <lineage>
        <taxon>Eukaryota</taxon>
        <taxon>Apusozoa</taxon>
        <taxon>Apusomonadida</taxon>
        <taxon>Apusomonadidae</taxon>
        <taxon>Thecamonas</taxon>
    </lineage>
</organism>
<dbReference type="GO" id="GO:0003924">
    <property type="term" value="F:GTPase activity"/>
    <property type="evidence" value="ECO:0007669"/>
    <property type="project" value="InterPro"/>
</dbReference>
<dbReference type="InterPro" id="IPR001401">
    <property type="entry name" value="Dynamin_GTPase"/>
</dbReference>
<dbReference type="GeneID" id="25562176"/>
<sequence>MAAVNGLVSEKTKRATDLMDELRDLAPESMRSELPQIGVFGQQSAGKSSVLAALSSIEFPSGSSTTTRCVTQVVLRPGPEERCTVKLFAVGDTPDDNVAELVESFGTQTTSLDTAKERITEATEQIAEAYSGRSMTMYADVEIHIHVTSPGCVTLTMIDVPGLVSTGISDADQAAIRNMSERFMQQSRTIILAVASASEDPANWAILELAKKHDPNQARTLGVISKADKVSSSETGELRSILCGKSDKYNLMRGYTLVKCRSEADVMGGVTLSASLDQESLFFATTEPWASLQSTMKSAFGTSRLKKRLANLQEAHIRKVLPDVRESFEAERRKLEAAVDALGTKIESVQEQMQCMQEIFDDIAGDFEAVQRGKFADARVVKPLILGKIAADETDDGAGSSDVLHLADDRLAALEMRFGWRLRAWLEAENATFKTKMAVAASVKSIDRDLMFCSGKDGEEDAAREAAAAAALRAELVERINYSRDDSLAGLFVPFEIFRSIFVERLVSWRCVVNEHAELVFAGIRNLLREVVKQTIAKHSILFDRFPALGGVVKGVVETVVTKYIDEAVHELEELFVQERSPHTLNDLLLHQFMEKSLAPFENAIENYRCDENGNLVIAEDALRLLVQNHWYLRDLSREDYEAITIHNGLDAYQGVASRTIVDTTAKIVIKNLLERLTRALQRPEADLISAAEWQQVFYESASTVMRRRQLEQRLERVRDCLTALNMPV</sequence>
<gene>
    <name evidence="6" type="ORF">AMSG_02496</name>
</gene>
<dbReference type="CDD" id="cd08771">
    <property type="entry name" value="DLP_1"/>
    <property type="match status" value="1"/>
</dbReference>
<dbReference type="PROSITE" id="PS51388">
    <property type="entry name" value="GED"/>
    <property type="match status" value="1"/>
</dbReference>
<dbReference type="STRING" id="461836.A0A0L0D569"/>
<feature type="domain" description="Dynamin-type G" evidence="5">
    <location>
        <begin position="31"/>
        <end position="322"/>
    </location>
</feature>
<dbReference type="Gene3D" id="1.20.120.1240">
    <property type="entry name" value="Dynamin, middle domain"/>
    <property type="match status" value="1"/>
</dbReference>
<reference evidence="6 7" key="1">
    <citation type="submission" date="2010-05" db="EMBL/GenBank/DDBJ databases">
        <title>The Genome Sequence of Thecamonas trahens ATCC 50062.</title>
        <authorList>
            <consortium name="The Broad Institute Genome Sequencing Platform"/>
            <person name="Russ C."/>
            <person name="Cuomo C."/>
            <person name="Shea T."/>
            <person name="Young S.K."/>
            <person name="Zeng Q."/>
            <person name="Koehrsen M."/>
            <person name="Haas B."/>
            <person name="Borodovsky M."/>
            <person name="Guigo R."/>
            <person name="Alvarado L."/>
            <person name="Berlin A."/>
            <person name="Bochicchio J."/>
            <person name="Borenstein D."/>
            <person name="Chapman S."/>
            <person name="Chen Z."/>
            <person name="Freedman E."/>
            <person name="Gellesch M."/>
            <person name="Goldberg J."/>
            <person name="Griggs A."/>
            <person name="Gujja S."/>
            <person name="Heilman E."/>
            <person name="Heiman D."/>
            <person name="Hepburn T."/>
            <person name="Howarth C."/>
            <person name="Jen D."/>
            <person name="Larson L."/>
            <person name="Mehta T."/>
            <person name="Park D."/>
            <person name="Pearson M."/>
            <person name="Roberts A."/>
            <person name="Saif S."/>
            <person name="Shenoy N."/>
            <person name="Sisk P."/>
            <person name="Stolte C."/>
            <person name="Sykes S."/>
            <person name="Thomson T."/>
            <person name="Walk T."/>
            <person name="White J."/>
            <person name="Yandava C."/>
            <person name="Burger G."/>
            <person name="Gray M.W."/>
            <person name="Holland P.W.H."/>
            <person name="King N."/>
            <person name="Lang F.B.F."/>
            <person name="Roger A.J."/>
            <person name="Ruiz-Trillo I."/>
            <person name="Lander E."/>
            <person name="Nusbaum C."/>
        </authorList>
    </citation>
    <scope>NUCLEOTIDE SEQUENCE [LARGE SCALE GENOMIC DNA]</scope>
    <source>
        <strain evidence="6 7">ATCC 50062</strain>
    </source>
</reference>
<dbReference type="Gene3D" id="3.40.50.300">
    <property type="entry name" value="P-loop containing nucleotide triphosphate hydrolases"/>
    <property type="match status" value="1"/>
</dbReference>
<dbReference type="GO" id="GO:0016559">
    <property type="term" value="P:peroxisome fission"/>
    <property type="evidence" value="ECO:0007669"/>
    <property type="project" value="TreeGrafter"/>
</dbReference>